<comment type="subunit">
    <text evidence="3">Homotetramer.</text>
</comment>
<comment type="cofactor">
    <cofactor evidence="1">
        <name>Mg(2+)</name>
        <dbReference type="ChEBI" id="CHEBI:18420"/>
    </cofactor>
</comment>
<evidence type="ECO:0000256" key="2">
    <source>
        <dbReference type="ARBA" id="ARBA00005307"/>
    </source>
</evidence>
<proteinExistence type="inferred from homology"/>
<dbReference type="GO" id="GO:0009117">
    <property type="term" value="P:nucleotide metabolic process"/>
    <property type="evidence" value="ECO:0007669"/>
    <property type="project" value="UniProtKB-KW"/>
</dbReference>
<dbReference type="EMBL" id="GL378347">
    <property type="protein sequence ID" value="EFJ46977.1"/>
    <property type="molecule type" value="Genomic_DNA"/>
</dbReference>
<dbReference type="OrthoDB" id="185373at2759"/>
<evidence type="ECO:0000313" key="14">
    <source>
        <dbReference type="Proteomes" id="UP000001058"/>
    </source>
</evidence>
<comment type="catalytic activity">
    <reaction evidence="12">
        <text>IMP + H2O = inosine + phosphate</text>
        <dbReference type="Rhea" id="RHEA:27718"/>
        <dbReference type="ChEBI" id="CHEBI:15377"/>
        <dbReference type="ChEBI" id="CHEBI:17596"/>
        <dbReference type="ChEBI" id="CHEBI:43474"/>
        <dbReference type="ChEBI" id="CHEBI:58053"/>
        <dbReference type="EC" id="3.1.3.99"/>
    </reaction>
</comment>
<accession>D8TZT0</accession>
<evidence type="ECO:0000256" key="11">
    <source>
        <dbReference type="ARBA" id="ARBA00023080"/>
    </source>
</evidence>
<dbReference type="EC" id="3.1.3.99" evidence="4"/>
<evidence type="ECO:0000313" key="13">
    <source>
        <dbReference type="EMBL" id="EFJ46977.1"/>
    </source>
</evidence>
<dbReference type="Pfam" id="PF06437">
    <property type="entry name" value="ISN1"/>
    <property type="match status" value="1"/>
</dbReference>
<keyword evidence="10" id="KW-0460">Magnesium</keyword>
<dbReference type="KEGG" id="vcn:VOLCADRAFT_105288"/>
<dbReference type="InterPro" id="IPR009453">
    <property type="entry name" value="ISN1"/>
</dbReference>
<dbReference type="GeneID" id="9615956"/>
<evidence type="ECO:0000256" key="8">
    <source>
        <dbReference type="ARBA" id="ARBA00022801"/>
    </source>
</evidence>
<name>D8TZT0_VOLCA</name>
<evidence type="ECO:0000256" key="6">
    <source>
        <dbReference type="ARBA" id="ARBA00022723"/>
    </source>
</evidence>
<dbReference type="GO" id="GO:0005524">
    <property type="term" value="F:ATP binding"/>
    <property type="evidence" value="ECO:0007669"/>
    <property type="project" value="UniProtKB-KW"/>
</dbReference>
<evidence type="ECO:0000256" key="12">
    <source>
        <dbReference type="ARBA" id="ARBA00047413"/>
    </source>
</evidence>
<dbReference type="InterPro" id="IPR036412">
    <property type="entry name" value="HAD-like_sf"/>
</dbReference>
<dbReference type="SUPFAM" id="SSF56784">
    <property type="entry name" value="HAD-like"/>
    <property type="match status" value="1"/>
</dbReference>
<evidence type="ECO:0000256" key="4">
    <source>
        <dbReference type="ARBA" id="ARBA00012894"/>
    </source>
</evidence>
<evidence type="ECO:0000256" key="7">
    <source>
        <dbReference type="ARBA" id="ARBA00022741"/>
    </source>
</evidence>
<keyword evidence="11" id="KW-0546">Nucleotide metabolism</keyword>
<sequence length="353" mass="39810">MLCHTPVIVTRPHTGACGTVLRPPAFRPRDVTLASAASTSAGPATVPHFPTTSTSGNGITAASTAAPAGGPVAEVNLGYWELLNTAESGEVFSQRARSASDAAVLRRKGHLKEQDRLIDFMRRMHETHTCEEVMLKMERWIAEHRQDPKRSRLRRLIPGIGIFFTPLKLVEAFREYDAFFALSRRKYIPPNFAELRHVVNISQVHASADTLKLITFDADGTLYADGAHMEQDNQMIAHIINLMRSNVQVAIVTAAGYPGEPEKFEKRVMGLLEAFRKLKLPPEVTNRFHIMGGECNYLLRVRPYDKRLEFVPDNEWKTPIMQSWREEDITALLDEGEAMLQARRLPEQWTKII</sequence>
<reference evidence="13 14" key="1">
    <citation type="journal article" date="2010" name="Science">
        <title>Genomic analysis of organismal complexity in the multicellular green alga Volvox carteri.</title>
        <authorList>
            <person name="Prochnik S.E."/>
            <person name="Umen J."/>
            <person name="Nedelcu A.M."/>
            <person name="Hallmann A."/>
            <person name="Miller S.M."/>
            <person name="Nishii I."/>
            <person name="Ferris P."/>
            <person name="Kuo A."/>
            <person name="Mitros T."/>
            <person name="Fritz-Laylin L.K."/>
            <person name="Hellsten U."/>
            <person name="Chapman J."/>
            <person name="Simakov O."/>
            <person name="Rensing S.A."/>
            <person name="Terry A."/>
            <person name="Pangilinan J."/>
            <person name="Kapitonov V."/>
            <person name="Jurka J."/>
            <person name="Salamov A."/>
            <person name="Shapiro H."/>
            <person name="Schmutz J."/>
            <person name="Grimwood J."/>
            <person name="Lindquist E."/>
            <person name="Lucas S."/>
            <person name="Grigoriev I.V."/>
            <person name="Schmitt R."/>
            <person name="Kirk D."/>
            <person name="Rokhsar D.S."/>
        </authorList>
    </citation>
    <scope>NUCLEOTIDE SEQUENCE [LARGE SCALE GENOMIC DNA]</scope>
    <source>
        <strain evidence="14">f. Nagariensis / Eve</strain>
    </source>
</reference>
<evidence type="ECO:0000256" key="9">
    <source>
        <dbReference type="ARBA" id="ARBA00022840"/>
    </source>
</evidence>
<dbReference type="GO" id="GO:0006190">
    <property type="term" value="P:inosine salvage"/>
    <property type="evidence" value="ECO:0007669"/>
    <property type="project" value="InterPro"/>
</dbReference>
<organism evidence="14">
    <name type="scientific">Volvox carteri f. nagariensis</name>
    <dbReference type="NCBI Taxonomy" id="3068"/>
    <lineage>
        <taxon>Eukaryota</taxon>
        <taxon>Viridiplantae</taxon>
        <taxon>Chlorophyta</taxon>
        <taxon>core chlorophytes</taxon>
        <taxon>Chlorophyceae</taxon>
        <taxon>CS clade</taxon>
        <taxon>Chlamydomonadales</taxon>
        <taxon>Volvocaceae</taxon>
        <taxon>Volvox</taxon>
    </lineage>
</organism>
<dbReference type="AlphaFoldDB" id="D8TZT0"/>
<dbReference type="GO" id="GO:0071590">
    <property type="term" value="P:nicotinamide riboside biosynthetic process"/>
    <property type="evidence" value="ECO:0007669"/>
    <property type="project" value="TreeGrafter"/>
</dbReference>
<evidence type="ECO:0000256" key="3">
    <source>
        <dbReference type="ARBA" id="ARBA00011881"/>
    </source>
</evidence>
<keyword evidence="14" id="KW-1185">Reference proteome</keyword>
<dbReference type="PANTHER" id="PTHR28213">
    <property type="entry name" value="IMP-SPECIFIC 5'-NUCLEOTIDASE 1"/>
    <property type="match status" value="1"/>
</dbReference>
<dbReference type="PANTHER" id="PTHR28213:SF1">
    <property type="entry name" value="IMP-SPECIFIC 5'-NUCLEOTIDASE 1"/>
    <property type="match status" value="1"/>
</dbReference>
<dbReference type="Proteomes" id="UP000001058">
    <property type="component" value="Unassembled WGS sequence"/>
</dbReference>
<evidence type="ECO:0000256" key="5">
    <source>
        <dbReference type="ARBA" id="ARBA00015544"/>
    </source>
</evidence>
<comment type="similarity">
    <text evidence="2">Belongs to the ISN1 family.</text>
</comment>
<dbReference type="STRING" id="3068.D8TZT0"/>
<keyword evidence="7" id="KW-0547">Nucleotide-binding</keyword>
<dbReference type="GO" id="GO:0000287">
    <property type="term" value="F:magnesium ion binding"/>
    <property type="evidence" value="ECO:0007669"/>
    <property type="project" value="InterPro"/>
</dbReference>
<dbReference type="eggNOG" id="ENOG502SNDV">
    <property type="taxonomic scope" value="Eukaryota"/>
</dbReference>
<keyword evidence="9" id="KW-0067">ATP-binding</keyword>
<dbReference type="GO" id="GO:0071592">
    <property type="term" value="P:nicotinic acid riboside biosynthetic process"/>
    <property type="evidence" value="ECO:0007669"/>
    <property type="project" value="TreeGrafter"/>
</dbReference>
<dbReference type="GO" id="GO:0008253">
    <property type="term" value="F:5'-nucleotidase activity"/>
    <property type="evidence" value="ECO:0007669"/>
    <property type="project" value="InterPro"/>
</dbReference>
<keyword evidence="8" id="KW-0378">Hydrolase</keyword>
<evidence type="ECO:0000256" key="1">
    <source>
        <dbReference type="ARBA" id="ARBA00001946"/>
    </source>
</evidence>
<dbReference type="RefSeq" id="XP_002951872.1">
    <property type="nucleotide sequence ID" value="XM_002951826.1"/>
</dbReference>
<keyword evidence="6" id="KW-0479">Metal-binding</keyword>
<protein>
    <recommendedName>
        <fullName evidence="5">IMP-specific 5'-nucleotidase 1</fullName>
        <ecNumber evidence="4">3.1.3.99</ecNumber>
    </recommendedName>
</protein>
<gene>
    <name evidence="13" type="ORF">VOLCADRAFT_105288</name>
</gene>
<dbReference type="InParanoid" id="D8TZT0"/>
<evidence type="ECO:0000256" key="10">
    <source>
        <dbReference type="ARBA" id="ARBA00022842"/>
    </source>
</evidence>